<evidence type="ECO:0000313" key="5">
    <source>
        <dbReference type="EMBL" id="MCC2164682.1"/>
    </source>
</evidence>
<comment type="catalytic activity">
    <reaction evidence="1">
        <text>a uridine in RNA = a pseudouridine in RNA</text>
        <dbReference type="Rhea" id="RHEA:48348"/>
        <dbReference type="Rhea" id="RHEA-COMP:12068"/>
        <dbReference type="Rhea" id="RHEA-COMP:12069"/>
        <dbReference type="ChEBI" id="CHEBI:65314"/>
        <dbReference type="ChEBI" id="CHEBI:65315"/>
    </reaction>
</comment>
<reference evidence="5" key="1">
    <citation type="submission" date="2021-10" db="EMBL/GenBank/DDBJ databases">
        <title>Anaerobic single-cell dispensing facilitates the cultivation of human gut bacteria.</title>
        <authorList>
            <person name="Afrizal A."/>
        </authorList>
    </citation>
    <scope>NUCLEOTIDE SEQUENCE</scope>
    <source>
        <strain evidence="5">CLA-AA-H274</strain>
    </source>
</reference>
<dbReference type="InterPro" id="IPR006224">
    <property type="entry name" value="PsdUridine_synth_RluA-like_CS"/>
</dbReference>
<dbReference type="PANTHER" id="PTHR21600">
    <property type="entry name" value="MITOCHONDRIAL RNA PSEUDOURIDINE SYNTHASE"/>
    <property type="match status" value="1"/>
</dbReference>
<dbReference type="GO" id="GO:0009982">
    <property type="term" value="F:pseudouridine synthase activity"/>
    <property type="evidence" value="ECO:0007669"/>
    <property type="project" value="InterPro"/>
</dbReference>
<evidence type="ECO:0000256" key="3">
    <source>
        <dbReference type="ARBA" id="ARBA00033164"/>
    </source>
</evidence>
<accession>A0AAE3ASN3</accession>
<dbReference type="Pfam" id="PF00849">
    <property type="entry name" value="PseudoU_synth_2"/>
    <property type="match status" value="1"/>
</dbReference>
<dbReference type="PANTHER" id="PTHR21600:SF35">
    <property type="entry name" value="PSEUDOURIDINE SYNTHASE"/>
    <property type="match status" value="1"/>
</dbReference>
<dbReference type="GO" id="GO:0140098">
    <property type="term" value="F:catalytic activity, acting on RNA"/>
    <property type="evidence" value="ECO:0007669"/>
    <property type="project" value="UniProtKB-ARBA"/>
</dbReference>
<feature type="domain" description="Pseudouridine synthase RsuA/RluA-like" evidence="4">
    <location>
        <begin position="88"/>
        <end position="272"/>
    </location>
</feature>
<dbReference type="CDD" id="cd02869">
    <property type="entry name" value="PseudoU_synth_RluA_like"/>
    <property type="match status" value="1"/>
</dbReference>
<organism evidence="5 6">
    <name type="scientific">Brotaphodocola catenula</name>
    <dbReference type="NCBI Taxonomy" id="2885361"/>
    <lineage>
        <taxon>Bacteria</taxon>
        <taxon>Bacillati</taxon>
        <taxon>Bacillota</taxon>
        <taxon>Clostridia</taxon>
        <taxon>Lachnospirales</taxon>
        <taxon>Lachnospiraceae</taxon>
        <taxon>Brotaphodocola</taxon>
    </lineage>
</organism>
<evidence type="ECO:0000256" key="2">
    <source>
        <dbReference type="ARBA" id="ARBA00031870"/>
    </source>
</evidence>
<proteinExistence type="predicted"/>
<evidence type="ECO:0000313" key="6">
    <source>
        <dbReference type="Proteomes" id="UP001198962"/>
    </source>
</evidence>
<keyword evidence="6" id="KW-1185">Reference proteome</keyword>
<sequence>MNRRTFLFSCTKPGQTVEELLLEKGFSRRLIIRVKLLPDGLCINGEKVYITHLLTEDEVLEVTLPEETADSSVVPVPMDLDILFEDEDLMVINKAPGVSIHPSQGHFSDSLANGVAGYFAEKGEPFTCRIVNRLDRDTSGLLIFAKNSLSSCILSEMIRNREIHRIYLAGCHGNIADLVTCAPKGVTVSPLSSTSHTDSDCSDSTKANFFGTIDAPIARVCDSVIEREVNFERGESAITHFEQLAYLPELDLSVVKLQLETGRTHQIRVHMKYAGHPLPGDFLYNPDFRLIGRQCLHSWKLTFDHPITKKPLFFTTAVPADMQFMERCNL</sequence>
<dbReference type="PROSITE" id="PS01129">
    <property type="entry name" value="PSI_RLU"/>
    <property type="match status" value="1"/>
</dbReference>
<name>A0AAE3ASN3_9FIRM</name>
<evidence type="ECO:0000259" key="4">
    <source>
        <dbReference type="Pfam" id="PF00849"/>
    </source>
</evidence>
<protein>
    <recommendedName>
        <fullName evidence="2">RNA pseudouridylate synthase</fullName>
    </recommendedName>
    <alternativeName>
        <fullName evidence="3">RNA-uridine isomerase</fullName>
    </alternativeName>
</protein>
<dbReference type="RefSeq" id="WP_308451247.1">
    <property type="nucleotide sequence ID" value="NZ_JAJEPU010000017.1"/>
</dbReference>
<dbReference type="Proteomes" id="UP001198962">
    <property type="component" value="Unassembled WGS sequence"/>
</dbReference>
<dbReference type="InterPro" id="IPR006145">
    <property type="entry name" value="PsdUridine_synth_RsuA/RluA"/>
</dbReference>
<dbReference type="EMBL" id="JAJEPU010000017">
    <property type="protein sequence ID" value="MCC2164682.1"/>
    <property type="molecule type" value="Genomic_DNA"/>
</dbReference>
<dbReference type="Gene3D" id="3.30.2350.10">
    <property type="entry name" value="Pseudouridine synthase"/>
    <property type="match status" value="1"/>
</dbReference>
<gene>
    <name evidence="5" type="ORF">LKD32_07275</name>
</gene>
<dbReference type="GO" id="GO:0000455">
    <property type="term" value="P:enzyme-directed rRNA pseudouridine synthesis"/>
    <property type="evidence" value="ECO:0007669"/>
    <property type="project" value="TreeGrafter"/>
</dbReference>
<dbReference type="InterPro" id="IPR050188">
    <property type="entry name" value="RluA_PseudoU_synthase"/>
</dbReference>
<dbReference type="InterPro" id="IPR020103">
    <property type="entry name" value="PsdUridine_synth_cat_dom_sf"/>
</dbReference>
<comment type="caution">
    <text evidence="5">The sequence shown here is derived from an EMBL/GenBank/DDBJ whole genome shotgun (WGS) entry which is preliminary data.</text>
</comment>
<dbReference type="GO" id="GO:0003723">
    <property type="term" value="F:RNA binding"/>
    <property type="evidence" value="ECO:0007669"/>
    <property type="project" value="InterPro"/>
</dbReference>
<dbReference type="SUPFAM" id="SSF55120">
    <property type="entry name" value="Pseudouridine synthase"/>
    <property type="match status" value="1"/>
</dbReference>
<evidence type="ECO:0000256" key="1">
    <source>
        <dbReference type="ARBA" id="ARBA00000073"/>
    </source>
</evidence>
<dbReference type="AlphaFoldDB" id="A0AAE3ASN3"/>